<organism evidence="3 4">
    <name type="scientific">Volvox africanus</name>
    <dbReference type="NCBI Taxonomy" id="51714"/>
    <lineage>
        <taxon>Eukaryota</taxon>
        <taxon>Viridiplantae</taxon>
        <taxon>Chlorophyta</taxon>
        <taxon>core chlorophytes</taxon>
        <taxon>Chlorophyceae</taxon>
        <taxon>CS clade</taxon>
        <taxon>Chlamydomonadales</taxon>
        <taxon>Volvocaceae</taxon>
        <taxon>Volvox</taxon>
    </lineage>
</organism>
<keyword evidence="2" id="KW-0732">Signal</keyword>
<feature type="region of interest" description="Disordered" evidence="1">
    <location>
        <begin position="226"/>
        <end position="272"/>
    </location>
</feature>
<reference evidence="3" key="1">
    <citation type="journal article" date="2021" name="Proc. Natl. Acad. Sci. U.S.A.">
        <title>Three genomes in the algal genus Volvox reveal the fate of a haploid sex-determining region after a transition to homothallism.</title>
        <authorList>
            <person name="Yamamoto K."/>
            <person name="Hamaji T."/>
            <person name="Kawai-Toyooka H."/>
            <person name="Matsuzaki R."/>
            <person name="Takahashi F."/>
            <person name="Nishimura Y."/>
            <person name="Kawachi M."/>
            <person name="Noguchi H."/>
            <person name="Minakuchi Y."/>
            <person name="Umen J.G."/>
            <person name="Toyoda A."/>
            <person name="Nozaki H."/>
        </authorList>
    </citation>
    <scope>NUCLEOTIDE SEQUENCE</scope>
    <source>
        <strain evidence="3">NIES-3780</strain>
    </source>
</reference>
<dbReference type="PROSITE" id="PS51257">
    <property type="entry name" value="PROKAR_LIPOPROTEIN"/>
    <property type="match status" value="1"/>
</dbReference>
<evidence type="ECO:0000256" key="1">
    <source>
        <dbReference type="SAM" id="MobiDB-lite"/>
    </source>
</evidence>
<dbReference type="AlphaFoldDB" id="A0A8J4ATT4"/>
<gene>
    <name evidence="3" type="ORF">Vafri_3947</name>
</gene>
<feature type="signal peptide" evidence="2">
    <location>
        <begin position="1"/>
        <end position="34"/>
    </location>
</feature>
<dbReference type="Proteomes" id="UP000747399">
    <property type="component" value="Unassembled WGS sequence"/>
</dbReference>
<name>A0A8J4ATT4_9CHLO</name>
<feature type="chain" id="PRO_5035300282" description="Pherophorin domain-containing protein" evidence="2">
    <location>
        <begin position="35"/>
        <end position="272"/>
    </location>
</feature>
<dbReference type="EMBL" id="BNCO01000004">
    <property type="protein sequence ID" value="GIL47761.1"/>
    <property type="molecule type" value="Genomic_DNA"/>
</dbReference>
<feature type="compositionally biased region" description="Pro residues" evidence="1">
    <location>
        <begin position="233"/>
        <end position="264"/>
    </location>
</feature>
<accession>A0A8J4ATT4</accession>
<protein>
    <recommendedName>
        <fullName evidence="5">Pherophorin domain-containing protein</fullName>
    </recommendedName>
</protein>
<sequence>MCPKRPAGATMGVNPTGLYALVILLLAVACTVHGHGGGLHTWSFLPVPTPGKEVIRHVAASCSSWAPVDPALGILGPLPIFPATAAKLRATGSISVVYYLDGNCTDRATTSLDVNVTLTLNDKPYAGRQVNGYGFIGNCSNPNDLYRHNYTLGDNRFNLVWFRKENSVTTQNGTLWGAAPNVMISRQPPAADALRSIVLFPSPADSDPICCTLDYAPPPPADFFTQGSFCRVPAPPPPSPRPPVPRVPRSPPRPRSSPSPPRKSPSPTSKAP</sequence>
<proteinExistence type="predicted"/>
<evidence type="ECO:0000313" key="3">
    <source>
        <dbReference type="EMBL" id="GIL47761.1"/>
    </source>
</evidence>
<comment type="caution">
    <text evidence="3">The sequence shown here is derived from an EMBL/GenBank/DDBJ whole genome shotgun (WGS) entry which is preliminary data.</text>
</comment>
<keyword evidence="4" id="KW-1185">Reference proteome</keyword>
<evidence type="ECO:0000313" key="4">
    <source>
        <dbReference type="Proteomes" id="UP000747399"/>
    </source>
</evidence>
<evidence type="ECO:0008006" key="5">
    <source>
        <dbReference type="Google" id="ProtNLM"/>
    </source>
</evidence>
<evidence type="ECO:0000256" key="2">
    <source>
        <dbReference type="SAM" id="SignalP"/>
    </source>
</evidence>